<proteinExistence type="predicted"/>
<feature type="signal peptide" evidence="2">
    <location>
        <begin position="1"/>
        <end position="24"/>
    </location>
</feature>
<dbReference type="InterPro" id="IPR011250">
    <property type="entry name" value="OMP/PagP_B-barrel"/>
</dbReference>
<dbReference type="OrthoDB" id="6371961at2"/>
<dbReference type="InterPro" id="IPR027385">
    <property type="entry name" value="Beta-barrel_OMP"/>
</dbReference>
<organism evidence="4 5">
    <name type="scientific">Marinobacter lutaoensis</name>
    <dbReference type="NCBI Taxonomy" id="135739"/>
    <lineage>
        <taxon>Bacteria</taxon>
        <taxon>Pseudomonadati</taxon>
        <taxon>Pseudomonadota</taxon>
        <taxon>Gammaproteobacteria</taxon>
        <taxon>Pseudomonadales</taxon>
        <taxon>Marinobacteraceae</taxon>
        <taxon>Marinobacter</taxon>
    </lineage>
</organism>
<dbReference type="STRING" id="135739.BTO32_15300"/>
<dbReference type="Proteomes" id="UP000189339">
    <property type="component" value="Unassembled WGS sequence"/>
</dbReference>
<feature type="chain" id="PRO_5012640663" description="Outer membrane protein beta-barrel domain-containing protein" evidence="2">
    <location>
        <begin position="25"/>
        <end position="229"/>
    </location>
</feature>
<comment type="caution">
    <text evidence="4">The sequence shown here is derived from an EMBL/GenBank/DDBJ whole genome shotgun (WGS) entry which is preliminary data.</text>
</comment>
<evidence type="ECO:0000256" key="2">
    <source>
        <dbReference type="SAM" id="SignalP"/>
    </source>
</evidence>
<accession>A0A1V2DPT6</accession>
<gene>
    <name evidence="4" type="ORF">BTO32_15300</name>
</gene>
<name>A0A1V2DPT6_9GAMM</name>
<evidence type="ECO:0000256" key="1">
    <source>
        <dbReference type="ARBA" id="ARBA00022729"/>
    </source>
</evidence>
<protein>
    <recommendedName>
        <fullName evidence="3">Outer membrane protein beta-barrel domain-containing protein</fullName>
    </recommendedName>
</protein>
<evidence type="ECO:0000259" key="3">
    <source>
        <dbReference type="Pfam" id="PF13505"/>
    </source>
</evidence>
<evidence type="ECO:0000313" key="5">
    <source>
        <dbReference type="Proteomes" id="UP000189339"/>
    </source>
</evidence>
<dbReference type="SUPFAM" id="SSF56925">
    <property type="entry name" value="OMPA-like"/>
    <property type="match status" value="1"/>
</dbReference>
<reference evidence="4 5" key="1">
    <citation type="submission" date="2016-12" db="EMBL/GenBank/DDBJ databases">
        <title>Marinobacter lutaoensis whole genome sequencing.</title>
        <authorList>
            <person name="Verma A."/>
            <person name="Krishnamurthi S."/>
        </authorList>
    </citation>
    <scope>NUCLEOTIDE SEQUENCE [LARGE SCALE GENOMIC DNA]</scope>
    <source>
        <strain evidence="4 5">T5054</strain>
    </source>
</reference>
<evidence type="ECO:0000313" key="4">
    <source>
        <dbReference type="EMBL" id="ONF42637.1"/>
    </source>
</evidence>
<dbReference type="RefSeq" id="WP_076725588.1">
    <property type="nucleotide sequence ID" value="NZ_MSCW01000009.1"/>
</dbReference>
<keyword evidence="5" id="KW-1185">Reference proteome</keyword>
<feature type="domain" description="Outer membrane protein beta-barrel" evidence="3">
    <location>
        <begin position="13"/>
        <end position="208"/>
    </location>
</feature>
<sequence length="229" mass="23760">MLKKGAITTSIIIAGALASSNAVAAEPVFYTGLNAGWNATEFEAMYEGTIGGNGVVTKETVSGSGAAYSGVVGVKFPISTGYLGMEVNISDSGAEYEASEHVNGTKTLDQTISSDLSYGVSGILAFNLNAHSQLYGIVGYQLTDVESKIASRDLGTGQVTTDSNSDTFGGVRVGIGLETAITSSVSARLEWKHTLYDSEEFEVATADGTLDAELEGNSNLITLGFIGHF</sequence>
<dbReference type="Pfam" id="PF13505">
    <property type="entry name" value="OMP_b-brl"/>
    <property type="match status" value="1"/>
</dbReference>
<keyword evidence="1 2" id="KW-0732">Signal</keyword>
<dbReference type="AlphaFoldDB" id="A0A1V2DPT6"/>
<dbReference type="Gene3D" id="2.40.160.20">
    <property type="match status" value="1"/>
</dbReference>
<dbReference type="EMBL" id="MSCW01000009">
    <property type="protein sequence ID" value="ONF42637.1"/>
    <property type="molecule type" value="Genomic_DNA"/>
</dbReference>